<dbReference type="Pfam" id="PF00622">
    <property type="entry name" value="SPRY"/>
    <property type="match status" value="1"/>
</dbReference>
<dbReference type="EnsemblProtists" id="EKX49257">
    <property type="protein sequence ID" value="EKX49257"/>
    <property type="gene ID" value="GUITHDRAFT_104785"/>
</dbReference>
<sequence>MGNNAGKTVKSAVGKAQTVVEGGIHGLSACMSKDTGDISDIKKETPVTIGFHGPDIHFDDLRVSGSGVALASESISQDKAYFEVKIAKAEGRWGVGVCKQSVHSSDELNVEGEGWCLSSVQLEYGEGDVIGVTYDQSIFPTALRFYHNGEVLEELTITSIRGEVFPAVHVTDGAVVDCEFDGENGFAYPPPAGFTGVVSMRSVM</sequence>
<feature type="domain" description="SPRY" evidence="1">
    <location>
        <begin position="80"/>
        <end position="180"/>
    </location>
</feature>
<dbReference type="PaxDb" id="55529-EKX49257"/>
<dbReference type="OMA" id="HMGNEVV"/>
<dbReference type="PANTHER" id="PTHR20951">
    <property type="entry name" value="C13ORF1 PROTEIN-RELATED"/>
    <property type="match status" value="1"/>
</dbReference>
<dbReference type="PANTHER" id="PTHR20951:SF2">
    <property type="entry name" value="SPRY DOMAIN-CONTAINING PROTEIN 7"/>
    <property type="match status" value="1"/>
</dbReference>
<name>L1JLM3_GUITC</name>
<dbReference type="GeneID" id="17306187"/>
<reference evidence="4" key="2">
    <citation type="submission" date="2012-11" db="EMBL/GenBank/DDBJ databases">
        <authorList>
            <person name="Kuo A."/>
            <person name="Curtis B.A."/>
            <person name="Tanifuji G."/>
            <person name="Burki F."/>
            <person name="Gruber A."/>
            <person name="Irimia M."/>
            <person name="Maruyama S."/>
            <person name="Arias M.C."/>
            <person name="Ball S.G."/>
            <person name="Gile G.H."/>
            <person name="Hirakawa Y."/>
            <person name="Hopkins J.F."/>
            <person name="Rensing S.A."/>
            <person name="Schmutz J."/>
            <person name="Symeonidi A."/>
            <person name="Elias M."/>
            <person name="Eveleigh R.J."/>
            <person name="Herman E.K."/>
            <person name="Klute M.J."/>
            <person name="Nakayama T."/>
            <person name="Obornik M."/>
            <person name="Reyes-Prieto A."/>
            <person name="Armbrust E.V."/>
            <person name="Aves S.J."/>
            <person name="Beiko R.G."/>
            <person name="Coutinho P."/>
            <person name="Dacks J.B."/>
            <person name="Durnford D.G."/>
            <person name="Fast N.M."/>
            <person name="Green B.R."/>
            <person name="Grisdale C."/>
            <person name="Hempe F."/>
            <person name="Henrissat B."/>
            <person name="Hoppner M.P."/>
            <person name="Ishida K.-I."/>
            <person name="Kim E."/>
            <person name="Koreny L."/>
            <person name="Kroth P.G."/>
            <person name="Liu Y."/>
            <person name="Malik S.-B."/>
            <person name="Maier U.G."/>
            <person name="McRose D."/>
            <person name="Mock T."/>
            <person name="Neilson J.A."/>
            <person name="Onodera N.T."/>
            <person name="Poole A.M."/>
            <person name="Pritham E.J."/>
            <person name="Richards T.A."/>
            <person name="Rocap G."/>
            <person name="Roy S.W."/>
            <person name="Sarai C."/>
            <person name="Schaack S."/>
            <person name="Shirato S."/>
            <person name="Slamovits C.H."/>
            <person name="Spencer D.F."/>
            <person name="Suzuki S."/>
            <person name="Worden A.Z."/>
            <person name="Zauner S."/>
            <person name="Barry K."/>
            <person name="Bell C."/>
            <person name="Bharti A.K."/>
            <person name="Crow J.A."/>
            <person name="Grimwood J."/>
            <person name="Kramer R."/>
            <person name="Lindquist E."/>
            <person name="Lucas S."/>
            <person name="Salamov A."/>
            <person name="McFadden G.I."/>
            <person name="Lane C.E."/>
            <person name="Keeling P.J."/>
            <person name="Gray M.W."/>
            <person name="Grigoriev I.V."/>
            <person name="Archibald J.M."/>
        </authorList>
    </citation>
    <scope>NUCLEOTIDE SEQUENCE</scope>
    <source>
        <strain evidence="4">CCMP2712</strain>
    </source>
</reference>
<evidence type="ECO:0000313" key="3">
    <source>
        <dbReference type="EnsemblProtists" id="EKX49257"/>
    </source>
</evidence>
<dbReference type="EMBL" id="JH992982">
    <property type="protein sequence ID" value="EKX49257.1"/>
    <property type="molecule type" value="Genomic_DNA"/>
</dbReference>
<dbReference type="Gene3D" id="2.60.120.920">
    <property type="match status" value="1"/>
</dbReference>
<evidence type="ECO:0000259" key="1">
    <source>
        <dbReference type="Pfam" id="PF00622"/>
    </source>
</evidence>
<dbReference type="InterPro" id="IPR013320">
    <property type="entry name" value="ConA-like_dom_sf"/>
</dbReference>
<dbReference type="InterPro" id="IPR035766">
    <property type="entry name" value="SPRYD7"/>
</dbReference>
<dbReference type="InterPro" id="IPR003877">
    <property type="entry name" value="SPRY_dom"/>
</dbReference>
<protein>
    <recommendedName>
        <fullName evidence="1">SPRY domain-containing protein</fullName>
    </recommendedName>
</protein>
<dbReference type="RefSeq" id="XP_005836237.1">
    <property type="nucleotide sequence ID" value="XM_005836180.1"/>
</dbReference>
<dbReference type="OrthoDB" id="40953at2759"/>
<reference evidence="3" key="3">
    <citation type="submission" date="2015-06" db="UniProtKB">
        <authorList>
            <consortium name="EnsemblProtists"/>
        </authorList>
    </citation>
    <scope>IDENTIFICATION</scope>
</reference>
<keyword evidence="4" id="KW-1185">Reference proteome</keyword>
<evidence type="ECO:0000313" key="4">
    <source>
        <dbReference type="Proteomes" id="UP000011087"/>
    </source>
</evidence>
<dbReference type="InterPro" id="IPR043136">
    <property type="entry name" value="B30.2/SPRY_sf"/>
</dbReference>
<dbReference type="SUPFAM" id="SSF49899">
    <property type="entry name" value="Concanavalin A-like lectins/glucanases"/>
    <property type="match status" value="1"/>
</dbReference>
<evidence type="ECO:0000313" key="2">
    <source>
        <dbReference type="EMBL" id="EKX49257.1"/>
    </source>
</evidence>
<dbReference type="KEGG" id="gtt:GUITHDRAFT_104785"/>
<accession>L1JLM3</accession>
<organism evidence="2">
    <name type="scientific">Guillardia theta (strain CCMP2712)</name>
    <name type="common">Cryptophyte</name>
    <dbReference type="NCBI Taxonomy" id="905079"/>
    <lineage>
        <taxon>Eukaryota</taxon>
        <taxon>Cryptophyceae</taxon>
        <taxon>Pyrenomonadales</taxon>
        <taxon>Geminigeraceae</taxon>
        <taxon>Guillardia</taxon>
    </lineage>
</organism>
<dbReference type="Proteomes" id="UP000011087">
    <property type="component" value="Unassembled WGS sequence"/>
</dbReference>
<proteinExistence type="predicted"/>
<reference evidence="2 4" key="1">
    <citation type="journal article" date="2012" name="Nature">
        <title>Algal genomes reveal evolutionary mosaicism and the fate of nucleomorphs.</title>
        <authorList>
            <consortium name="DOE Joint Genome Institute"/>
            <person name="Curtis B.A."/>
            <person name="Tanifuji G."/>
            <person name="Burki F."/>
            <person name="Gruber A."/>
            <person name="Irimia M."/>
            <person name="Maruyama S."/>
            <person name="Arias M.C."/>
            <person name="Ball S.G."/>
            <person name="Gile G.H."/>
            <person name="Hirakawa Y."/>
            <person name="Hopkins J.F."/>
            <person name="Kuo A."/>
            <person name="Rensing S.A."/>
            <person name="Schmutz J."/>
            <person name="Symeonidi A."/>
            <person name="Elias M."/>
            <person name="Eveleigh R.J."/>
            <person name="Herman E.K."/>
            <person name="Klute M.J."/>
            <person name="Nakayama T."/>
            <person name="Obornik M."/>
            <person name="Reyes-Prieto A."/>
            <person name="Armbrust E.V."/>
            <person name="Aves S.J."/>
            <person name="Beiko R.G."/>
            <person name="Coutinho P."/>
            <person name="Dacks J.B."/>
            <person name="Durnford D.G."/>
            <person name="Fast N.M."/>
            <person name="Green B.R."/>
            <person name="Grisdale C.J."/>
            <person name="Hempel F."/>
            <person name="Henrissat B."/>
            <person name="Hoppner M.P."/>
            <person name="Ishida K."/>
            <person name="Kim E."/>
            <person name="Koreny L."/>
            <person name="Kroth P.G."/>
            <person name="Liu Y."/>
            <person name="Malik S.B."/>
            <person name="Maier U.G."/>
            <person name="McRose D."/>
            <person name="Mock T."/>
            <person name="Neilson J.A."/>
            <person name="Onodera N.T."/>
            <person name="Poole A.M."/>
            <person name="Pritham E.J."/>
            <person name="Richards T.A."/>
            <person name="Rocap G."/>
            <person name="Roy S.W."/>
            <person name="Sarai C."/>
            <person name="Schaack S."/>
            <person name="Shirato S."/>
            <person name="Slamovits C.H."/>
            <person name="Spencer D.F."/>
            <person name="Suzuki S."/>
            <person name="Worden A.Z."/>
            <person name="Zauner S."/>
            <person name="Barry K."/>
            <person name="Bell C."/>
            <person name="Bharti A.K."/>
            <person name="Crow J.A."/>
            <person name="Grimwood J."/>
            <person name="Kramer R."/>
            <person name="Lindquist E."/>
            <person name="Lucas S."/>
            <person name="Salamov A."/>
            <person name="McFadden G.I."/>
            <person name="Lane C.E."/>
            <person name="Keeling P.J."/>
            <person name="Gray M.W."/>
            <person name="Grigoriev I.V."/>
            <person name="Archibald J.M."/>
        </authorList>
    </citation>
    <scope>NUCLEOTIDE SEQUENCE</scope>
    <source>
        <strain evidence="2 4">CCMP2712</strain>
    </source>
</reference>
<dbReference type="AlphaFoldDB" id="L1JLM3"/>
<dbReference type="eggNOG" id="KOG4030">
    <property type="taxonomic scope" value="Eukaryota"/>
</dbReference>
<gene>
    <name evidence="2" type="ORF">GUITHDRAFT_104785</name>
</gene>
<dbReference type="HOGENOM" id="CLU_085855_0_0_1"/>